<feature type="region of interest" description="Disordered" evidence="1">
    <location>
        <begin position="44"/>
        <end position="68"/>
    </location>
</feature>
<organism evidence="2 3">
    <name type="scientific">Nephila pilipes</name>
    <name type="common">Giant wood spider</name>
    <name type="synonym">Nephila maculata</name>
    <dbReference type="NCBI Taxonomy" id="299642"/>
    <lineage>
        <taxon>Eukaryota</taxon>
        <taxon>Metazoa</taxon>
        <taxon>Ecdysozoa</taxon>
        <taxon>Arthropoda</taxon>
        <taxon>Chelicerata</taxon>
        <taxon>Arachnida</taxon>
        <taxon>Araneae</taxon>
        <taxon>Araneomorphae</taxon>
        <taxon>Entelegynae</taxon>
        <taxon>Araneoidea</taxon>
        <taxon>Nephilidae</taxon>
        <taxon>Nephila</taxon>
    </lineage>
</organism>
<feature type="non-terminal residue" evidence="2">
    <location>
        <position position="1"/>
    </location>
</feature>
<reference evidence="2" key="1">
    <citation type="submission" date="2020-08" db="EMBL/GenBank/DDBJ databases">
        <title>Multicomponent nature underlies the extraordinary mechanical properties of spider dragline silk.</title>
        <authorList>
            <person name="Kono N."/>
            <person name="Nakamura H."/>
            <person name="Mori M."/>
            <person name="Yoshida Y."/>
            <person name="Ohtoshi R."/>
            <person name="Malay A.D."/>
            <person name="Moran D.A.P."/>
            <person name="Tomita M."/>
            <person name="Numata K."/>
            <person name="Arakawa K."/>
        </authorList>
    </citation>
    <scope>NUCLEOTIDE SEQUENCE</scope>
</reference>
<dbReference type="AlphaFoldDB" id="A0A8X6PIV3"/>
<dbReference type="Proteomes" id="UP000887013">
    <property type="component" value="Unassembled WGS sequence"/>
</dbReference>
<name>A0A8X6PIV3_NEPPI</name>
<sequence length="85" mass="9476">VEDLHQWWKKSRRARASSFGHRRSLSLKASRMGDPRLLMLSQPLDATLPPSDPSNKTVAEDNESDTTTTVSSVFLASAIYPLAYN</sequence>
<evidence type="ECO:0000256" key="1">
    <source>
        <dbReference type="SAM" id="MobiDB-lite"/>
    </source>
</evidence>
<protein>
    <submittedName>
        <fullName evidence="2">Uncharacterized protein</fullName>
    </submittedName>
</protein>
<proteinExistence type="predicted"/>
<evidence type="ECO:0000313" key="3">
    <source>
        <dbReference type="Proteomes" id="UP000887013"/>
    </source>
</evidence>
<comment type="caution">
    <text evidence="2">The sequence shown here is derived from an EMBL/GenBank/DDBJ whole genome shotgun (WGS) entry which is preliminary data.</text>
</comment>
<dbReference type="EMBL" id="BMAW01070516">
    <property type="protein sequence ID" value="GFT73649.1"/>
    <property type="molecule type" value="Genomic_DNA"/>
</dbReference>
<keyword evidence="3" id="KW-1185">Reference proteome</keyword>
<gene>
    <name evidence="2" type="primary">Slc24a5_0</name>
    <name evidence="2" type="ORF">NPIL_375991</name>
</gene>
<accession>A0A8X6PIV3</accession>
<evidence type="ECO:0000313" key="2">
    <source>
        <dbReference type="EMBL" id="GFT73649.1"/>
    </source>
</evidence>